<dbReference type="InterPro" id="IPR010131">
    <property type="entry name" value="MdtP/NodT-like"/>
</dbReference>
<dbReference type="STRING" id="1002526.SAMN05216578_108130"/>
<evidence type="ECO:0000256" key="8">
    <source>
        <dbReference type="PIRNR" id="PIRNR001892"/>
    </source>
</evidence>
<dbReference type="PIRSF" id="PIRSF001892">
    <property type="entry name" value="CyaE"/>
    <property type="match status" value="1"/>
</dbReference>
<comment type="similarity">
    <text evidence="2 8">Belongs to the outer membrane factor (OMF) (TC 1.B.17) family.</text>
</comment>
<evidence type="ECO:0000256" key="9">
    <source>
        <dbReference type="SAM" id="Coils"/>
    </source>
</evidence>
<evidence type="ECO:0000256" key="6">
    <source>
        <dbReference type="ARBA" id="ARBA00023237"/>
    </source>
</evidence>
<organism evidence="11 12">
    <name type="scientific">Halopseudomonas formosensis</name>
    <dbReference type="NCBI Taxonomy" id="1002526"/>
    <lineage>
        <taxon>Bacteria</taxon>
        <taxon>Pseudomonadati</taxon>
        <taxon>Pseudomonadota</taxon>
        <taxon>Gammaproteobacteria</taxon>
        <taxon>Pseudomonadales</taxon>
        <taxon>Pseudomonadaceae</taxon>
        <taxon>Halopseudomonas</taxon>
    </lineage>
</organism>
<keyword evidence="8" id="KW-0354">Hemolysis</keyword>
<dbReference type="InterPro" id="IPR028351">
    <property type="entry name" value="CyaE"/>
</dbReference>
<dbReference type="RefSeq" id="WP_090539793.1">
    <property type="nucleotide sequence ID" value="NZ_FOYD01000008.1"/>
</dbReference>
<keyword evidence="3" id="KW-1134">Transmembrane beta strand</keyword>
<dbReference type="InterPro" id="IPR003423">
    <property type="entry name" value="OMP_efflux"/>
</dbReference>
<evidence type="ECO:0000313" key="12">
    <source>
        <dbReference type="Proteomes" id="UP000242815"/>
    </source>
</evidence>
<dbReference type="GO" id="GO:0015562">
    <property type="term" value="F:efflux transmembrane transporter activity"/>
    <property type="evidence" value="ECO:0007669"/>
    <property type="project" value="InterPro"/>
</dbReference>
<feature type="coiled-coil region" evidence="9">
    <location>
        <begin position="219"/>
        <end position="253"/>
    </location>
</feature>
<dbReference type="GO" id="GO:0009279">
    <property type="term" value="C:cell outer membrane"/>
    <property type="evidence" value="ECO:0007669"/>
    <property type="project" value="UniProtKB-SubCell"/>
</dbReference>
<keyword evidence="5" id="KW-0564">Palmitate</keyword>
<dbReference type="OrthoDB" id="9770517at2"/>
<dbReference type="EMBL" id="FOYD01000008">
    <property type="protein sequence ID" value="SFQ86011.1"/>
    <property type="molecule type" value="Genomic_DNA"/>
</dbReference>
<dbReference type="Pfam" id="PF02321">
    <property type="entry name" value="OEP"/>
    <property type="match status" value="2"/>
</dbReference>
<sequence length="477" mass="51898">MKRSLICLAVLGALSGCSMIPEYQRPAMPVADVWPAGEAYGERNSQTESMDLGWREFFLDPALRKLIEVALENNRDLRIAALNVEAYRALYGIQQSALWPSASADASGTRSRTPETLSPTGQASTGGQYFATLGVAWELDLFGRLDALSEQALQEFLASEAARRSVQVSLIAGVANSYFNWQANRELLDVTSRTLQAYEESLALVQRSYDVGVASTLELTQARTAVETARAALAQYRRQVAQDRNALTQLLGQNVALDELAGGRLDMDLLAELPAGLPSELLFKRPDIIAAEHQLLGANASIGAARAAFFPSIGLTGAAGSASTQLSDLFGSGSGYWSFTPSISVPIFTAGRLKANLDYAEISRDIRVAQYEQAIQDAFRDVADGLAAHETYAEQVQAQRNLLQVSEEYYAVAERRYRTGVDSHLTLLDAQRQLLSAQQQWVNDRRNQLISEVNLYKALGGGWQVHDAAAASAEPEA</sequence>
<proteinExistence type="inferred from homology"/>
<evidence type="ECO:0000256" key="2">
    <source>
        <dbReference type="ARBA" id="ARBA00007613"/>
    </source>
</evidence>
<reference evidence="11 12" key="1">
    <citation type="submission" date="2016-10" db="EMBL/GenBank/DDBJ databases">
        <authorList>
            <person name="de Groot N.N."/>
        </authorList>
    </citation>
    <scope>NUCLEOTIDE SEQUENCE [LARGE SCALE GENOMIC DNA]</scope>
    <source>
        <strain evidence="11 12">JCM 18415</strain>
    </source>
</reference>
<keyword evidence="9" id="KW-0175">Coiled coil</keyword>
<evidence type="ECO:0000256" key="7">
    <source>
        <dbReference type="ARBA" id="ARBA00023288"/>
    </source>
</evidence>
<dbReference type="SUPFAM" id="SSF56954">
    <property type="entry name" value="Outer membrane efflux proteins (OEP)"/>
    <property type="match status" value="1"/>
</dbReference>
<keyword evidence="8" id="KW-0472">Membrane</keyword>
<dbReference type="PANTHER" id="PTHR30203:SF32">
    <property type="entry name" value="CATION EFFLUX SYSTEM PROTEIN CUSC"/>
    <property type="match status" value="1"/>
</dbReference>
<dbReference type="Proteomes" id="UP000242815">
    <property type="component" value="Unassembled WGS sequence"/>
</dbReference>
<evidence type="ECO:0000256" key="4">
    <source>
        <dbReference type="ARBA" id="ARBA00022692"/>
    </source>
</evidence>
<keyword evidence="7" id="KW-0449">Lipoprotein</keyword>
<protein>
    <recommendedName>
        <fullName evidence="8">Protein CyaE</fullName>
    </recommendedName>
</protein>
<evidence type="ECO:0000256" key="3">
    <source>
        <dbReference type="ARBA" id="ARBA00022452"/>
    </source>
</evidence>
<evidence type="ECO:0000256" key="1">
    <source>
        <dbReference type="ARBA" id="ARBA00004459"/>
    </source>
</evidence>
<dbReference type="NCBIfam" id="TIGR01845">
    <property type="entry name" value="outer_NodT"/>
    <property type="match status" value="1"/>
</dbReference>
<keyword evidence="4" id="KW-0812">Transmembrane</keyword>
<dbReference type="PANTHER" id="PTHR30203">
    <property type="entry name" value="OUTER MEMBRANE CATION EFFLUX PROTEIN"/>
    <property type="match status" value="1"/>
</dbReference>
<dbReference type="GO" id="GO:0031640">
    <property type="term" value="P:killing of cells of another organism"/>
    <property type="evidence" value="ECO:0007669"/>
    <property type="project" value="UniProtKB-KW"/>
</dbReference>
<keyword evidence="6 8" id="KW-0998">Cell outer membrane</keyword>
<keyword evidence="8" id="KW-0813">Transport</keyword>
<name>A0A1I6BYK2_9GAMM</name>
<evidence type="ECO:0000313" key="11">
    <source>
        <dbReference type="EMBL" id="SFQ86011.1"/>
    </source>
</evidence>
<gene>
    <name evidence="11" type="ORF">SAMN05216578_108130</name>
</gene>
<feature type="region of interest" description="Disordered" evidence="10">
    <location>
        <begin position="104"/>
        <end position="123"/>
    </location>
</feature>
<evidence type="ECO:0000256" key="5">
    <source>
        <dbReference type="ARBA" id="ARBA00023139"/>
    </source>
</evidence>
<comment type="subcellular location">
    <subcellularLocation>
        <location evidence="1">Cell outer membrane</location>
        <topology evidence="1">Lipid-anchor</topology>
    </subcellularLocation>
    <subcellularLocation>
        <location evidence="8">Cell outer membrane</location>
        <topology evidence="8">Peripheral membrane protein</topology>
    </subcellularLocation>
</comment>
<dbReference type="PROSITE" id="PS51257">
    <property type="entry name" value="PROKAR_LIPOPROTEIN"/>
    <property type="match status" value="1"/>
</dbReference>
<dbReference type="Gene3D" id="2.20.200.10">
    <property type="entry name" value="Outer membrane efflux proteins (OEP)"/>
    <property type="match status" value="1"/>
</dbReference>
<keyword evidence="8" id="KW-0204">Cytolysis</keyword>
<evidence type="ECO:0000256" key="10">
    <source>
        <dbReference type="SAM" id="MobiDB-lite"/>
    </source>
</evidence>
<dbReference type="Gene3D" id="1.20.1600.10">
    <property type="entry name" value="Outer membrane efflux proteins (OEP)"/>
    <property type="match status" value="1"/>
</dbReference>
<comment type="function">
    <text evidence="8">CyaE is necessary for transport of calmodulin-sensitive adenylate cyclase-hemolysin (cyclolysin).</text>
</comment>
<accession>A0A1I6BYK2</accession>
<dbReference type="AlphaFoldDB" id="A0A1I6BYK2"/>